<name>A0A9P6DMB9_9AGAM</name>
<feature type="transmembrane region" description="Helical" evidence="2">
    <location>
        <begin position="37"/>
        <end position="53"/>
    </location>
</feature>
<organism evidence="4 5">
    <name type="scientific">Hydnum rufescens UP504</name>
    <dbReference type="NCBI Taxonomy" id="1448309"/>
    <lineage>
        <taxon>Eukaryota</taxon>
        <taxon>Fungi</taxon>
        <taxon>Dikarya</taxon>
        <taxon>Basidiomycota</taxon>
        <taxon>Agaricomycotina</taxon>
        <taxon>Agaricomycetes</taxon>
        <taxon>Cantharellales</taxon>
        <taxon>Hydnaceae</taxon>
        <taxon>Hydnum</taxon>
    </lineage>
</organism>
<protein>
    <recommendedName>
        <fullName evidence="3">Aldehyde dehydrogenase domain-containing protein</fullName>
    </recommendedName>
</protein>
<evidence type="ECO:0000313" key="5">
    <source>
        <dbReference type="Proteomes" id="UP000886523"/>
    </source>
</evidence>
<dbReference type="EMBL" id="MU129366">
    <property type="protein sequence ID" value="KAF9503395.1"/>
    <property type="molecule type" value="Genomic_DNA"/>
</dbReference>
<dbReference type="Gene3D" id="3.40.309.10">
    <property type="entry name" value="Aldehyde Dehydrogenase, Chain A, domain 2"/>
    <property type="match status" value="1"/>
</dbReference>
<gene>
    <name evidence="4" type="ORF">BS47DRAFT_1356258</name>
</gene>
<keyword evidence="2" id="KW-0812">Transmembrane</keyword>
<keyword evidence="5" id="KW-1185">Reference proteome</keyword>
<dbReference type="InterPro" id="IPR016161">
    <property type="entry name" value="Ald_DH/histidinol_DH"/>
</dbReference>
<comment type="caution">
    <text evidence="4">The sequence shown here is derived from an EMBL/GenBank/DDBJ whole genome shotgun (WGS) entry which is preliminary data.</text>
</comment>
<dbReference type="Pfam" id="PF00171">
    <property type="entry name" value="Aldedh"/>
    <property type="match status" value="1"/>
</dbReference>
<keyword evidence="2" id="KW-0472">Membrane</keyword>
<dbReference type="PANTHER" id="PTHR11699">
    <property type="entry name" value="ALDEHYDE DEHYDROGENASE-RELATED"/>
    <property type="match status" value="1"/>
</dbReference>
<evidence type="ECO:0000313" key="4">
    <source>
        <dbReference type="EMBL" id="KAF9503395.1"/>
    </source>
</evidence>
<keyword evidence="2" id="KW-1133">Transmembrane helix</keyword>
<comment type="similarity">
    <text evidence="1">Belongs to the aldehyde dehydrogenase family.</text>
</comment>
<proteinExistence type="inferred from homology"/>
<dbReference type="OrthoDB" id="310895at2759"/>
<reference evidence="4" key="1">
    <citation type="journal article" date="2020" name="Nat. Commun.">
        <title>Large-scale genome sequencing of mycorrhizal fungi provides insights into the early evolution of symbiotic traits.</title>
        <authorList>
            <person name="Miyauchi S."/>
            <person name="Kiss E."/>
            <person name="Kuo A."/>
            <person name="Drula E."/>
            <person name="Kohler A."/>
            <person name="Sanchez-Garcia M."/>
            <person name="Morin E."/>
            <person name="Andreopoulos B."/>
            <person name="Barry K.W."/>
            <person name="Bonito G."/>
            <person name="Buee M."/>
            <person name="Carver A."/>
            <person name="Chen C."/>
            <person name="Cichocki N."/>
            <person name="Clum A."/>
            <person name="Culley D."/>
            <person name="Crous P.W."/>
            <person name="Fauchery L."/>
            <person name="Girlanda M."/>
            <person name="Hayes R.D."/>
            <person name="Keri Z."/>
            <person name="LaButti K."/>
            <person name="Lipzen A."/>
            <person name="Lombard V."/>
            <person name="Magnuson J."/>
            <person name="Maillard F."/>
            <person name="Murat C."/>
            <person name="Nolan M."/>
            <person name="Ohm R.A."/>
            <person name="Pangilinan J."/>
            <person name="Pereira M.F."/>
            <person name="Perotto S."/>
            <person name="Peter M."/>
            <person name="Pfister S."/>
            <person name="Riley R."/>
            <person name="Sitrit Y."/>
            <person name="Stielow J.B."/>
            <person name="Szollosi G."/>
            <person name="Zifcakova L."/>
            <person name="Stursova M."/>
            <person name="Spatafora J.W."/>
            <person name="Tedersoo L."/>
            <person name="Vaario L.M."/>
            <person name="Yamada A."/>
            <person name="Yan M."/>
            <person name="Wang P."/>
            <person name="Xu J."/>
            <person name="Bruns T."/>
            <person name="Baldrian P."/>
            <person name="Vilgalys R."/>
            <person name="Dunand C."/>
            <person name="Henrissat B."/>
            <person name="Grigoriev I.V."/>
            <person name="Hibbett D."/>
            <person name="Nagy L.G."/>
            <person name="Martin F.M."/>
        </authorList>
    </citation>
    <scope>NUCLEOTIDE SEQUENCE</scope>
    <source>
        <strain evidence="4">UP504</strain>
    </source>
</reference>
<dbReference type="GO" id="GO:0016620">
    <property type="term" value="F:oxidoreductase activity, acting on the aldehyde or oxo group of donors, NAD or NADP as acceptor"/>
    <property type="evidence" value="ECO:0007669"/>
    <property type="project" value="InterPro"/>
</dbReference>
<dbReference type="Proteomes" id="UP000886523">
    <property type="component" value="Unassembled WGS sequence"/>
</dbReference>
<sequence>MEPGEIRGTVERANYMLSIAAGALADVYPYLTMINSVLPAIIAGNVVILKLYPQTPLTAERLQQAFAAALLPANVLQVVHLSLESVNTIIKHPCVDFISFTGSVNNGMNVAKASVQGNGFPGVALEVGLLNSALAWSMNNNDLPYVELHRVYFNSGQSCCAVEVWIPLHFLACVE</sequence>
<dbReference type="Gene3D" id="3.40.605.10">
    <property type="entry name" value="Aldehyde Dehydrogenase, Chain A, domain 1"/>
    <property type="match status" value="1"/>
</dbReference>
<dbReference type="AlphaFoldDB" id="A0A9P6DMB9"/>
<accession>A0A9P6DMB9</accession>
<evidence type="ECO:0000256" key="2">
    <source>
        <dbReference type="SAM" id="Phobius"/>
    </source>
</evidence>
<feature type="domain" description="Aldehyde dehydrogenase" evidence="3">
    <location>
        <begin position="28"/>
        <end position="165"/>
    </location>
</feature>
<evidence type="ECO:0000259" key="3">
    <source>
        <dbReference type="Pfam" id="PF00171"/>
    </source>
</evidence>
<dbReference type="SUPFAM" id="SSF53720">
    <property type="entry name" value="ALDH-like"/>
    <property type="match status" value="1"/>
</dbReference>
<dbReference type="InterPro" id="IPR016163">
    <property type="entry name" value="Ald_DH_C"/>
</dbReference>
<evidence type="ECO:0000256" key="1">
    <source>
        <dbReference type="ARBA" id="ARBA00009986"/>
    </source>
</evidence>
<dbReference type="InterPro" id="IPR016162">
    <property type="entry name" value="Ald_DH_N"/>
</dbReference>
<dbReference type="InterPro" id="IPR015590">
    <property type="entry name" value="Aldehyde_DH_dom"/>
</dbReference>